<sequence>MIISDLNNLETVKGNEVIGGFRNAEKKETLSRDIKTSLKNDVNSVVRISGNAADAQADASALGRNTVTNTYTDTTVVQGKGSSSTSGSTSATGGFRRYH</sequence>
<feature type="region of interest" description="Disordered" evidence="1">
    <location>
        <begin position="70"/>
        <end position="99"/>
    </location>
</feature>
<dbReference type="Proteomes" id="UP000218418">
    <property type="component" value="Chromosome"/>
</dbReference>
<evidence type="ECO:0000256" key="1">
    <source>
        <dbReference type="SAM" id="MobiDB-lite"/>
    </source>
</evidence>
<evidence type="ECO:0000313" key="3">
    <source>
        <dbReference type="Proteomes" id="UP000218418"/>
    </source>
</evidence>
<accession>A0A1Z4LP24</accession>
<dbReference type="OrthoDB" id="487454at2"/>
<protein>
    <submittedName>
        <fullName evidence="2">Uncharacterized protein</fullName>
    </submittedName>
</protein>
<gene>
    <name evidence="2" type="ORF">NIES267_24860</name>
</gene>
<organism evidence="2 3">
    <name type="scientific">Calothrix parasitica NIES-267</name>
    <dbReference type="NCBI Taxonomy" id="1973488"/>
    <lineage>
        <taxon>Bacteria</taxon>
        <taxon>Bacillati</taxon>
        <taxon>Cyanobacteriota</taxon>
        <taxon>Cyanophyceae</taxon>
        <taxon>Nostocales</taxon>
        <taxon>Calotrichaceae</taxon>
        <taxon>Calothrix</taxon>
    </lineage>
</organism>
<keyword evidence="3" id="KW-1185">Reference proteome</keyword>
<evidence type="ECO:0000313" key="2">
    <source>
        <dbReference type="EMBL" id="BAY83000.1"/>
    </source>
</evidence>
<reference evidence="2 3" key="1">
    <citation type="submission" date="2017-06" db="EMBL/GenBank/DDBJ databases">
        <title>Genome sequencing of cyanobaciteial culture collection at National Institute for Environmental Studies (NIES).</title>
        <authorList>
            <person name="Hirose Y."/>
            <person name="Shimura Y."/>
            <person name="Fujisawa T."/>
            <person name="Nakamura Y."/>
            <person name="Kawachi M."/>
        </authorList>
    </citation>
    <scope>NUCLEOTIDE SEQUENCE [LARGE SCALE GENOMIC DNA]</scope>
    <source>
        <strain evidence="2 3">NIES-267</strain>
    </source>
</reference>
<dbReference type="AlphaFoldDB" id="A0A1Z4LP24"/>
<dbReference type="EMBL" id="AP018227">
    <property type="protein sequence ID" value="BAY83000.1"/>
    <property type="molecule type" value="Genomic_DNA"/>
</dbReference>
<name>A0A1Z4LP24_9CYAN</name>
<proteinExistence type="predicted"/>